<dbReference type="CDD" id="cd07377">
    <property type="entry name" value="WHTH_GntR"/>
    <property type="match status" value="1"/>
</dbReference>
<evidence type="ECO:0000259" key="4">
    <source>
        <dbReference type="PROSITE" id="PS50949"/>
    </source>
</evidence>
<feature type="domain" description="HTH gntR-type" evidence="4">
    <location>
        <begin position="8"/>
        <end position="76"/>
    </location>
</feature>
<evidence type="ECO:0000313" key="5">
    <source>
        <dbReference type="EMBL" id="SBV27594.1"/>
    </source>
</evidence>
<dbReference type="PROSITE" id="PS50949">
    <property type="entry name" value="HTH_GNTR"/>
    <property type="match status" value="1"/>
</dbReference>
<dbReference type="RefSeq" id="WP_091591511.1">
    <property type="nucleotide sequence ID" value="NZ_JBHRWG010000004.1"/>
</dbReference>
<dbReference type="InterPro" id="IPR050679">
    <property type="entry name" value="Bact_HTH_transcr_reg"/>
</dbReference>
<keyword evidence="3" id="KW-0804">Transcription</keyword>
<dbReference type="GO" id="GO:0003700">
    <property type="term" value="F:DNA-binding transcription factor activity"/>
    <property type="evidence" value="ECO:0007669"/>
    <property type="project" value="InterPro"/>
</dbReference>
<accession>A0A1C3N4T6</accession>
<organism evidence="5 6">
    <name type="scientific">Micromonospora krabiensis</name>
    <dbReference type="NCBI Taxonomy" id="307121"/>
    <lineage>
        <taxon>Bacteria</taxon>
        <taxon>Bacillati</taxon>
        <taxon>Actinomycetota</taxon>
        <taxon>Actinomycetes</taxon>
        <taxon>Micromonosporales</taxon>
        <taxon>Micromonosporaceae</taxon>
        <taxon>Micromonospora</taxon>
    </lineage>
</organism>
<evidence type="ECO:0000313" key="6">
    <source>
        <dbReference type="Proteomes" id="UP000199393"/>
    </source>
</evidence>
<dbReference type="PANTHER" id="PTHR44846:SF17">
    <property type="entry name" value="GNTR-FAMILY TRANSCRIPTIONAL REGULATOR"/>
    <property type="match status" value="1"/>
</dbReference>
<evidence type="ECO:0000256" key="3">
    <source>
        <dbReference type="ARBA" id="ARBA00023163"/>
    </source>
</evidence>
<evidence type="ECO:0000256" key="1">
    <source>
        <dbReference type="ARBA" id="ARBA00023015"/>
    </source>
</evidence>
<dbReference type="InterPro" id="IPR036388">
    <property type="entry name" value="WH-like_DNA-bd_sf"/>
</dbReference>
<reference evidence="6" key="1">
    <citation type="submission" date="2016-06" db="EMBL/GenBank/DDBJ databases">
        <authorList>
            <person name="Varghese N."/>
        </authorList>
    </citation>
    <scope>NUCLEOTIDE SEQUENCE [LARGE SCALE GENOMIC DNA]</scope>
    <source>
        <strain evidence="6">DSM 45344</strain>
    </source>
</reference>
<dbReference type="InterPro" id="IPR000524">
    <property type="entry name" value="Tscrpt_reg_HTH_GntR"/>
</dbReference>
<keyword evidence="2" id="KW-0238">DNA-binding</keyword>
<dbReference type="STRING" id="307121.GA0070620_3118"/>
<proteinExistence type="predicted"/>
<dbReference type="AlphaFoldDB" id="A0A1C3N4T6"/>
<name>A0A1C3N4T6_9ACTN</name>
<dbReference type="InterPro" id="IPR036390">
    <property type="entry name" value="WH_DNA-bd_sf"/>
</dbReference>
<dbReference type="PANTHER" id="PTHR44846">
    <property type="entry name" value="MANNOSYL-D-GLYCERATE TRANSPORT/METABOLISM SYSTEM REPRESSOR MNGR-RELATED"/>
    <property type="match status" value="1"/>
</dbReference>
<keyword evidence="6" id="KW-1185">Reference proteome</keyword>
<dbReference type="EMBL" id="LT598496">
    <property type="protein sequence ID" value="SBV27594.1"/>
    <property type="molecule type" value="Genomic_DNA"/>
</dbReference>
<dbReference type="SMART" id="SM00345">
    <property type="entry name" value="HTH_GNTR"/>
    <property type="match status" value="1"/>
</dbReference>
<dbReference type="GO" id="GO:0003677">
    <property type="term" value="F:DNA binding"/>
    <property type="evidence" value="ECO:0007669"/>
    <property type="project" value="UniProtKB-KW"/>
</dbReference>
<dbReference type="SUPFAM" id="SSF46785">
    <property type="entry name" value="Winged helix' DNA-binding domain"/>
    <property type="match status" value="1"/>
</dbReference>
<dbReference type="Pfam" id="PF00392">
    <property type="entry name" value="GntR"/>
    <property type="match status" value="1"/>
</dbReference>
<gene>
    <name evidence="5" type="ORF">GA0070620_3118</name>
</gene>
<dbReference type="Gene3D" id="1.10.10.10">
    <property type="entry name" value="Winged helix-like DNA-binding domain superfamily/Winged helix DNA-binding domain"/>
    <property type="match status" value="1"/>
</dbReference>
<evidence type="ECO:0000256" key="2">
    <source>
        <dbReference type="ARBA" id="ARBA00023125"/>
    </source>
</evidence>
<dbReference type="OrthoDB" id="4558810at2"/>
<keyword evidence="1" id="KW-0805">Transcription regulation</keyword>
<dbReference type="PRINTS" id="PR00035">
    <property type="entry name" value="HTHGNTR"/>
</dbReference>
<dbReference type="GO" id="GO:0045892">
    <property type="term" value="P:negative regulation of DNA-templated transcription"/>
    <property type="evidence" value="ECO:0007669"/>
    <property type="project" value="TreeGrafter"/>
</dbReference>
<sequence length="137" mass="15183">MIDYGSGLAVYRQVAAHFRDRIRSGELAPGERLPYEGRLAQELGIGRGTVQDAYRLLRNEGLVVTERGYGTYVVEPPPRTRIKVPRGSLIWSRMPTEAERAQLGIEPGAVVPVFEYQTGKQPIQGPFAADRTELTTA</sequence>
<dbReference type="Proteomes" id="UP000199393">
    <property type="component" value="Chromosome I"/>
</dbReference>
<protein>
    <submittedName>
        <fullName evidence="5">GntR family transcriptional regulator</fullName>
    </submittedName>
</protein>